<evidence type="ECO:0000313" key="2">
    <source>
        <dbReference type="Proteomes" id="UP000202419"/>
    </source>
</evidence>
<accession>A7IW26</accession>
<sequence>MNIGNSETDIIVNKFLHCGFLKNDRENHWQPGESSCDVSITKIIVDSSVDRITVRYRETSEMFVCYIVVVFLLRLPEKNVAQKSTTCFFDVLFPCINIAPVERHWMI</sequence>
<organismHost>
    <name type="scientific">Chlorella</name>
    <dbReference type="NCBI Taxonomy" id="3071"/>
</organismHost>
<dbReference type="Proteomes" id="UP000202419">
    <property type="component" value="Segment"/>
</dbReference>
<dbReference type="EMBL" id="DQ491002">
    <property type="protein sequence ID" value="ABT14550.1"/>
    <property type="molecule type" value="Genomic_DNA"/>
</dbReference>
<gene>
    <name evidence="1" type="primary">b151R</name>
    <name evidence="1" type="ORF">NY2A_b151R</name>
</gene>
<reference evidence="1 2" key="1">
    <citation type="journal article" date="2007" name="Virology">
        <title>Sequence and annotation of the 369-kb NY-2A and the 345-kb AR158 viruses that infect Chlorella NC64A.</title>
        <authorList>
            <person name="Fitzgerald L.A."/>
            <person name="Graves M.V."/>
            <person name="Li X."/>
            <person name="Feldblyum T."/>
            <person name="Nierman W.C."/>
            <person name="Van Etten J.L."/>
        </authorList>
    </citation>
    <scope>NUCLEOTIDE SEQUENCE [LARGE SCALE GENOMIC DNA]</scope>
    <source>
        <strain evidence="1 2">NY-2A</strain>
    </source>
</reference>
<dbReference type="RefSeq" id="YP_001497347.1">
    <property type="nucleotide sequence ID" value="NC_009898.1"/>
</dbReference>
<proteinExistence type="predicted"/>
<dbReference type="GeneID" id="5659429"/>
<keyword evidence="2" id="KW-1185">Reference proteome</keyword>
<evidence type="ECO:0000313" key="1">
    <source>
        <dbReference type="EMBL" id="ABT14550.1"/>
    </source>
</evidence>
<protein>
    <submittedName>
        <fullName evidence="1">Uncharacterized protein b151R</fullName>
    </submittedName>
</protein>
<organism evidence="1 2">
    <name type="scientific">Paramecium bursaria Chlorella virus NY2A</name>
    <name type="common">PBCV-NY2A</name>
    <dbReference type="NCBI Taxonomy" id="46021"/>
    <lineage>
        <taxon>Viruses</taxon>
        <taxon>Varidnaviria</taxon>
        <taxon>Bamfordvirae</taxon>
        <taxon>Nucleocytoviricota</taxon>
        <taxon>Megaviricetes</taxon>
        <taxon>Algavirales</taxon>
        <taxon>Phycodnaviridae</taxon>
        <taxon>Chlorovirus</taxon>
        <taxon>Chlorovirus americanus</taxon>
    </lineage>
</organism>
<name>A7IW26_PBCVN</name>
<dbReference type="KEGG" id="vg:5659429"/>